<feature type="repeat" description="WD" evidence="6">
    <location>
        <begin position="185"/>
        <end position="226"/>
    </location>
</feature>
<dbReference type="Gene3D" id="2.130.10.10">
    <property type="entry name" value="YVTN repeat-like/Quinoprotein amine dehydrogenase"/>
    <property type="match status" value="4"/>
</dbReference>
<dbReference type="PROSITE" id="PS50294">
    <property type="entry name" value="WD_REPEATS_REGION"/>
    <property type="match status" value="6"/>
</dbReference>
<dbReference type="Pfam" id="PF25172">
    <property type="entry name" value="Beta-prop_WDR3_2nd"/>
    <property type="match status" value="1"/>
</dbReference>
<organism evidence="8 9">
    <name type="scientific">Trichoplax adhaerens</name>
    <name type="common">Trichoplax reptans</name>
    <dbReference type="NCBI Taxonomy" id="10228"/>
    <lineage>
        <taxon>Eukaryota</taxon>
        <taxon>Metazoa</taxon>
        <taxon>Placozoa</taxon>
        <taxon>Uniplacotomia</taxon>
        <taxon>Trichoplacea</taxon>
        <taxon>Trichoplacidae</taxon>
        <taxon>Trichoplax</taxon>
    </lineage>
</organism>
<dbReference type="PROSITE" id="PS00678">
    <property type="entry name" value="WD_REPEATS_1"/>
    <property type="match status" value="3"/>
</dbReference>
<dbReference type="InterPro" id="IPR020472">
    <property type="entry name" value="WD40_PAC1"/>
</dbReference>
<evidence type="ECO:0000256" key="2">
    <source>
        <dbReference type="ARBA" id="ARBA00022574"/>
    </source>
</evidence>
<dbReference type="eggNOG" id="KOG0306">
    <property type="taxonomic scope" value="Eukaryota"/>
</dbReference>
<dbReference type="Proteomes" id="UP000009022">
    <property type="component" value="Unassembled WGS sequence"/>
</dbReference>
<dbReference type="FunFam" id="2.130.10.10:FF:000843">
    <property type="entry name" value="WD repeat-containing protein 3 homolog"/>
    <property type="match status" value="1"/>
</dbReference>
<feature type="repeat" description="WD" evidence="6">
    <location>
        <begin position="143"/>
        <end position="184"/>
    </location>
</feature>
<evidence type="ECO:0000256" key="6">
    <source>
        <dbReference type="PROSITE-ProRule" id="PRU00221"/>
    </source>
</evidence>
<dbReference type="InterPro" id="IPR019775">
    <property type="entry name" value="WD40_repeat_CS"/>
</dbReference>
<dbReference type="PhylomeDB" id="B3S9K7"/>
<dbReference type="PRINTS" id="PR00320">
    <property type="entry name" value="GPROTEINBRPT"/>
</dbReference>
<evidence type="ECO:0000256" key="1">
    <source>
        <dbReference type="ARBA" id="ARBA00004604"/>
    </source>
</evidence>
<dbReference type="OMA" id="MNIPLTC"/>
<evidence type="ECO:0000313" key="8">
    <source>
        <dbReference type="EMBL" id="EDV20491.1"/>
    </source>
</evidence>
<evidence type="ECO:0000256" key="5">
    <source>
        <dbReference type="ARBA" id="ARBA00038229"/>
    </source>
</evidence>
<dbReference type="AlphaFoldDB" id="B3S9K7"/>
<feature type="repeat" description="WD" evidence="6">
    <location>
        <begin position="468"/>
        <end position="502"/>
    </location>
</feature>
<dbReference type="InParanoid" id="B3S9K7"/>
<name>B3S9K7_TRIAD</name>
<keyword evidence="4" id="KW-0539">Nucleus</keyword>
<keyword evidence="9" id="KW-1185">Reference proteome</keyword>
<dbReference type="EMBL" id="DS985259">
    <property type="protein sequence ID" value="EDV20491.1"/>
    <property type="molecule type" value="Genomic_DNA"/>
</dbReference>
<evidence type="ECO:0000256" key="3">
    <source>
        <dbReference type="ARBA" id="ARBA00022737"/>
    </source>
</evidence>
<feature type="repeat" description="WD" evidence="6">
    <location>
        <begin position="387"/>
        <end position="427"/>
    </location>
</feature>
<dbReference type="FunCoup" id="B3S9K7">
    <property type="interactions" value="2552"/>
</dbReference>
<feature type="repeat" description="WD" evidence="6">
    <location>
        <begin position="565"/>
        <end position="606"/>
    </location>
</feature>
<dbReference type="STRING" id="10228.B3S9K7"/>
<dbReference type="KEGG" id="tad:TRIADDRAFT_31835"/>
<feature type="repeat" description="WD" evidence="6">
    <location>
        <begin position="101"/>
        <end position="134"/>
    </location>
</feature>
<evidence type="ECO:0000259" key="7">
    <source>
        <dbReference type="Pfam" id="PF04003"/>
    </source>
</evidence>
<comment type="similarity">
    <text evidence="5">Belongs to the WD repeat WDR3/UTP12 family.</text>
</comment>
<dbReference type="InterPro" id="IPR051570">
    <property type="entry name" value="TBC1_cilium_biogenesis"/>
</dbReference>
<dbReference type="HOGENOM" id="CLU_005318_0_1_1"/>
<accession>B3S9K7</accession>
<dbReference type="FunFam" id="2.130.10.10:FF:000178">
    <property type="entry name" value="WD repeat domain 3"/>
    <property type="match status" value="1"/>
</dbReference>
<dbReference type="PANTHER" id="PTHR19853:SF0">
    <property type="entry name" value="WD REPEAT-CONTAINING PROTEIN 3"/>
    <property type="match status" value="1"/>
</dbReference>
<dbReference type="GeneID" id="6758130"/>
<feature type="domain" description="Small-subunit processome Utp12" evidence="7">
    <location>
        <begin position="774"/>
        <end position="875"/>
    </location>
</feature>
<dbReference type="GO" id="GO:0030490">
    <property type="term" value="P:maturation of SSU-rRNA"/>
    <property type="evidence" value="ECO:0000318"/>
    <property type="project" value="GO_Central"/>
</dbReference>
<gene>
    <name evidence="8" type="ORF">TRIADDRAFT_31835</name>
</gene>
<feature type="repeat" description="WD" evidence="6">
    <location>
        <begin position="59"/>
        <end position="100"/>
    </location>
</feature>
<dbReference type="FunFam" id="2.130.10.10:FF:000157">
    <property type="entry name" value="WD repeat domain 3"/>
    <property type="match status" value="1"/>
</dbReference>
<evidence type="ECO:0000256" key="4">
    <source>
        <dbReference type="ARBA" id="ARBA00023242"/>
    </source>
</evidence>
<proteinExistence type="inferred from homology"/>
<dbReference type="PROSITE" id="PS50082">
    <property type="entry name" value="WD_REPEATS_2"/>
    <property type="match status" value="8"/>
</dbReference>
<evidence type="ECO:0000313" key="9">
    <source>
        <dbReference type="Proteomes" id="UP000009022"/>
    </source>
</evidence>
<dbReference type="InterPro" id="IPR001680">
    <property type="entry name" value="WD40_rpt"/>
</dbReference>
<dbReference type="RefSeq" id="XP_002116917.1">
    <property type="nucleotide sequence ID" value="XM_002116881.1"/>
</dbReference>
<dbReference type="GO" id="GO:0032040">
    <property type="term" value="C:small-subunit processome"/>
    <property type="evidence" value="ECO:0000318"/>
    <property type="project" value="GO_Central"/>
</dbReference>
<sequence length="911" mass="103572">MVLTKSYQRYQPAGVFGVIASPNANILSYRDQSNVIVAPALEDVYIWDIRLGRKLAVYHGDQNAEVTALANSSNWVHIAVGYNDGTIKLWNTNDGSSKVTLSGHKSAITVLKYDTTNTRLVSGSKDSNVILWDVVNETGLFRLKGHKDAITQCCFLRNANVLITSSKDSMLKFWDLDTQHCYHTLLGHRSEVWDFVLLRNQTRLISGCSDSQLRVWDLVYNKHDQTKMQHEGNQESKKDEETVNGAVACQYKGSLMRQSKERLITILSDEAVLGCLAADAQLEIFRIRNDQEIKAHVKRRMKRIAKKSKDNAESSEVTLLQPTLEDEYYRIYAIRCDAKIRFVKLIYEAVDNSLKVLLLLNNNSLEIQQINYGVKAIQCKVTNNLHALGHRTVIRSVAFSGDGRYVASGASESVKIWNSSSHQSIRTLPSGYVLSMFFAPGDRQIIVGTRSGEIQIFDIASGLMLETVQAHSKNVWSMCLNPDKRGFVSGGADQNVQFWEFELISDEKFSSSSKRLSITLIRTLQMSEDVLAVKYSPDQRLLGVALLDCTVKIFYSDTLKFFLSLYGHKLPVLSMDISSDSTLIATASSDKNVKLWGLDFGDCHKSIFAHDDRYNIFIPRTHLFFTASKDQTIKYWDGDKFEYITAMKGHHGEIWSIAVSPNGNFLVSSSHDRSLRMWERSDQLVFVEEERELERETMFEESTYNESSDKVIPGETSTEVAMASKTTIETVKSAERIIEAIDIYEEELRERENSPNQNGPFNQILKALGDIKAETYVLNTLKKIKSSELEEALLVLPFGKVLKFVKLTNDWIKNDQELELVCRCLIFLLKVNHPQLVANKALMSTLDHLKDITVKKISSQRDLLGFNLAGLQHIKREMESNDITFFVDSDKKLREIKKRRKVKRYIPQFRS</sequence>
<dbReference type="InterPro" id="IPR011047">
    <property type="entry name" value="Quinoprotein_ADH-like_sf"/>
</dbReference>
<dbReference type="Pfam" id="PF25173">
    <property type="entry name" value="Beta-prop_WDR3_1st"/>
    <property type="match status" value="1"/>
</dbReference>
<feature type="repeat" description="WD" evidence="6">
    <location>
        <begin position="647"/>
        <end position="679"/>
    </location>
</feature>
<dbReference type="InterPro" id="IPR015943">
    <property type="entry name" value="WD40/YVTN_repeat-like_dom_sf"/>
</dbReference>
<dbReference type="OrthoDB" id="407922at2759"/>
<dbReference type="SUPFAM" id="SSF50998">
    <property type="entry name" value="Quinoprotein alcohol dehydrogenase-like"/>
    <property type="match status" value="1"/>
</dbReference>
<dbReference type="CTD" id="6758130"/>
<keyword evidence="3" id="KW-0677">Repeat</keyword>
<dbReference type="GO" id="GO:0034388">
    <property type="term" value="C:Pwp2p-containing subcomplex of 90S preribosome"/>
    <property type="evidence" value="ECO:0000318"/>
    <property type="project" value="GO_Central"/>
</dbReference>
<dbReference type="GO" id="GO:0030515">
    <property type="term" value="F:snoRNA binding"/>
    <property type="evidence" value="ECO:0000318"/>
    <property type="project" value="GO_Central"/>
</dbReference>
<dbReference type="SMART" id="SM00320">
    <property type="entry name" value="WD40"/>
    <property type="match status" value="11"/>
</dbReference>
<dbReference type="CDD" id="cd00200">
    <property type="entry name" value="WD40"/>
    <property type="match status" value="2"/>
</dbReference>
<comment type="subcellular location">
    <subcellularLocation>
        <location evidence="1">Nucleus</location>
        <location evidence="1">Nucleolus</location>
    </subcellularLocation>
</comment>
<dbReference type="SUPFAM" id="SSF50978">
    <property type="entry name" value="WD40 repeat-like"/>
    <property type="match status" value="1"/>
</dbReference>
<dbReference type="InterPro" id="IPR007148">
    <property type="entry name" value="SSU_processome_Utp12"/>
</dbReference>
<reference evidence="8 9" key="1">
    <citation type="journal article" date="2008" name="Nature">
        <title>The Trichoplax genome and the nature of placozoans.</title>
        <authorList>
            <person name="Srivastava M."/>
            <person name="Begovic E."/>
            <person name="Chapman J."/>
            <person name="Putnam N.H."/>
            <person name="Hellsten U."/>
            <person name="Kawashima T."/>
            <person name="Kuo A."/>
            <person name="Mitros T."/>
            <person name="Salamov A."/>
            <person name="Carpenter M.L."/>
            <person name="Signorovitch A.Y."/>
            <person name="Moreno M.A."/>
            <person name="Kamm K."/>
            <person name="Grimwood J."/>
            <person name="Schmutz J."/>
            <person name="Shapiro H."/>
            <person name="Grigoriev I.V."/>
            <person name="Buss L.W."/>
            <person name="Schierwater B."/>
            <person name="Dellaporta S.L."/>
            <person name="Rokhsar D.S."/>
        </authorList>
    </citation>
    <scope>NUCLEOTIDE SEQUENCE [LARGE SCALE GENOMIC DNA]</scope>
    <source>
        <strain evidence="8 9">Grell-BS-1999</strain>
    </source>
</reference>
<dbReference type="PANTHER" id="PTHR19853">
    <property type="entry name" value="WD REPEAT CONTAINING PROTEIN 3 WDR3"/>
    <property type="match status" value="1"/>
</dbReference>
<dbReference type="InterPro" id="IPR036322">
    <property type="entry name" value="WD40_repeat_dom_sf"/>
</dbReference>
<protein>
    <recommendedName>
        <fullName evidence="7">Small-subunit processome Utp12 domain-containing protein</fullName>
    </recommendedName>
</protein>
<keyword evidence="2 6" id="KW-0853">WD repeat</keyword>
<dbReference type="Pfam" id="PF04003">
    <property type="entry name" value="Utp12"/>
    <property type="match status" value="1"/>
</dbReference>